<dbReference type="SUPFAM" id="SSF52374">
    <property type="entry name" value="Nucleotidylyl transferase"/>
    <property type="match status" value="1"/>
</dbReference>
<dbReference type="EMBL" id="LZDD01000002">
    <property type="protein sequence ID" value="OJF71676.1"/>
    <property type="molecule type" value="Genomic_DNA"/>
</dbReference>
<keyword evidence="3 5" id="KW-0436">Ligase</keyword>
<accession>A0A1L8MLS2</accession>
<evidence type="ECO:0000313" key="5">
    <source>
        <dbReference type="EMBL" id="OJF71676.1"/>
    </source>
</evidence>
<dbReference type="PANTHER" id="PTHR40599:SF1">
    <property type="entry name" value="[CITRATE [PRO-3S]-LYASE] LIGASE"/>
    <property type="match status" value="1"/>
</dbReference>
<dbReference type="STRING" id="1856638.A9Q68_06730"/>
<dbReference type="InterPro" id="IPR005216">
    <property type="entry name" value="Citrate_lyase_ligase"/>
</dbReference>
<dbReference type="GO" id="GO:0016829">
    <property type="term" value="F:lyase activity"/>
    <property type="evidence" value="ECO:0007669"/>
    <property type="project" value="UniProtKB-KW"/>
</dbReference>
<dbReference type="Gene3D" id="3.40.50.620">
    <property type="entry name" value="HUPs"/>
    <property type="match status" value="1"/>
</dbReference>
<proteinExistence type="predicted"/>
<evidence type="ECO:0000313" key="6">
    <source>
        <dbReference type="Proteomes" id="UP000182015"/>
    </source>
</evidence>
<dbReference type="InterPro" id="IPR016181">
    <property type="entry name" value="Acyl_CoA_acyltransferase"/>
</dbReference>
<evidence type="ECO:0000256" key="2">
    <source>
        <dbReference type="ARBA" id="ARBA00022840"/>
    </source>
</evidence>
<feature type="domain" description="Citrate lyase ligase C-terminal" evidence="4">
    <location>
        <begin position="147"/>
        <end position="327"/>
    </location>
</feature>
<name>A0A1L8MLS2_9STRE</name>
<dbReference type="Proteomes" id="UP000182015">
    <property type="component" value="Unassembled WGS sequence"/>
</dbReference>
<dbReference type="NCBIfam" id="TIGR00124">
    <property type="entry name" value="cit_ly_ligase"/>
    <property type="match status" value="1"/>
</dbReference>
<reference evidence="6" key="1">
    <citation type="submission" date="2016-06" db="EMBL/GenBank/DDBJ databases">
        <authorList>
            <person name="de Vries S.P.W."/>
            <person name="Hadjirin N.F."/>
            <person name="Lay E.M."/>
            <person name="Zadoks R.N."/>
            <person name="Peacock S.J."/>
            <person name="Parkhill J."/>
            <person name="Grant A.J."/>
            <person name="Mcdougall S."/>
            <person name="Holmes M.A."/>
        </authorList>
    </citation>
    <scope>NUCLEOTIDE SEQUENCE [LARGE SCALE GENOMIC DNA]</scope>
    <source>
        <strain evidence="6">NZ1587</strain>
    </source>
</reference>
<dbReference type="OrthoDB" id="9779753at2"/>
<dbReference type="SUPFAM" id="SSF55729">
    <property type="entry name" value="Acyl-CoA N-acyltransferases (Nat)"/>
    <property type="match status" value="1"/>
</dbReference>
<gene>
    <name evidence="5" type="ORF">A9Q68_06730</name>
</gene>
<dbReference type="PANTHER" id="PTHR40599">
    <property type="entry name" value="[CITRATE [PRO-3S]-LYASE] LIGASE"/>
    <property type="match status" value="1"/>
</dbReference>
<dbReference type="EC" id="6.2.1.22" evidence="3"/>
<dbReference type="InterPro" id="IPR013166">
    <property type="entry name" value="Citrate_lyase_ligase_C"/>
</dbReference>
<evidence type="ECO:0000259" key="4">
    <source>
        <dbReference type="SMART" id="SM00764"/>
    </source>
</evidence>
<evidence type="ECO:0000256" key="3">
    <source>
        <dbReference type="PIRNR" id="PIRNR005751"/>
    </source>
</evidence>
<comment type="caution">
    <text evidence="5">The sequence shown here is derived from an EMBL/GenBank/DDBJ whole genome shotgun (WGS) entry which is preliminary data.</text>
</comment>
<dbReference type="GO" id="GO:0008771">
    <property type="term" value="F:[citrate (pro-3S)-lyase] ligase activity"/>
    <property type="evidence" value="ECO:0007669"/>
    <property type="project" value="UniProtKB-EC"/>
</dbReference>
<dbReference type="PIRSF" id="PIRSF005751">
    <property type="entry name" value="Acet_citr_lig"/>
    <property type="match status" value="1"/>
</dbReference>
<dbReference type="AlphaFoldDB" id="A0A1L8MLS2"/>
<protein>
    <recommendedName>
        <fullName evidence="3">[Citrate [pro-3S]-lyase] ligase</fullName>
        <ecNumber evidence="3">6.2.1.22</ecNumber>
    </recommendedName>
</protein>
<comment type="catalytic activity">
    <reaction evidence="3">
        <text>holo-[citrate lyase ACP] + acetate + ATP = acetyl-[citrate lyase ACP] + AMP + diphosphate</text>
        <dbReference type="Rhea" id="RHEA:23788"/>
        <dbReference type="Rhea" id="RHEA-COMP:10158"/>
        <dbReference type="Rhea" id="RHEA-COMP:13710"/>
        <dbReference type="ChEBI" id="CHEBI:30089"/>
        <dbReference type="ChEBI" id="CHEBI:30616"/>
        <dbReference type="ChEBI" id="CHEBI:33019"/>
        <dbReference type="ChEBI" id="CHEBI:82683"/>
        <dbReference type="ChEBI" id="CHEBI:137976"/>
        <dbReference type="ChEBI" id="CHEBI:456215"/>
        <dbReference type="EC" id="6.2.1.22"/>
    </reaction>
</comment>
<keyword evidence="2 3" id="KW-0067">ATP-binding</keyword>
<keyword evidence="1 3" id="KW-0547">Nucleotide-binding</keyword>
<dbReference type="RefSeq" id="WP_071793932.1">
    <property type="nucleotide sequence ID" value="NZ_LZDD01000002.1"/>
</dbReference>
<sequence>MSEFTVSKIFPSDKVNQAKVTQLLEDAGIKRDQNLDYTCGIFEDDGTLIATGSLFANTLRCFAICKRYSGAALLNILVTHLISIQFERGNTHLFVYTKPETSKFFKDLGFYTIAEIPHLVTFMENRKSGFADYLKKLKDESKTTQESAAIVMNANPFTLGHLHLVEKAAAENKVVHLFMVSQDSSLIPFKVRKELILAGTAHLNNIVYHETGPYIISQATFPSYFQKDQESVIRSQAQLDLSIFVAIAKELSISRRYVGDEPTSVVTNLYNRIMQENLPQNGINCTIIPRIESDGQAISASTVRQYIKEDNLSAIKALVPQSTFDYLNRPEAQEIIDNIQKQANVIHY</sequence>
<dbReference type="SMART" id="SM00764">
    <property type="entry name" value="Citrate_ly_lig"/>
    <property type="match status" value="1"/>
</dbReference>
<dbReference type="GO" id="GO:0005524">
    <property type="term" value="F:ATP binding"/>
    <property type="evidence" value="ECO:0007669"/>
    <property type="project" value="UniProtKB-UniRule"/>
</dbReference>
<evidence type="ECO:0000256" key="1">
    <source>
        <dbReference type="ARBA" id="ARBA00022741"/>
    </source>
</evidence>
<dbReference type="Pfam" id="PF08218">
    <property type="entry name" value="Citrate_ly_lig"/>
    <property type="match status" value="1"/>
</dbReference>
<dbReference type="CDD" id="cd02169">
    <property type="entry name" value="Citrate_lyase_ligase"/>
    <property type="match status" value="1"/>
</dbReference>
<dbReference type="InterPro" id="IPR014729">
    <property type="entry name" value="Rossmann-like_a/b/a_fold"/>
</dbReference>
<organism evidence="5 6">
    <name type="scientific">Streptococcus bovimastitidis</name>
    <dbReference type="NCBI Taxonomy" id="1856638"/>
    <lineage>
        <taxon>Bacteria</taxon>
        <taxon>Bacillati</taxon>
        <taxon>Bacillota</taxon>
        <taxon>Bacilli</taxon>
        <taxon>Lactobacillales</taxon>
        <taxon>Streptococcaceae</taxon>
        <taxon>Streptococcus</taxon>
    </lineage>
</organism>
<keyword evidence="5" id="KW-0456">Lyase</keyword>
<keyword evidence="6" id="KW-1185">Reference proteome</keyword>
<comment type="function">
    <text evidence="3">Acetylation of prosthetic group (2-(5''-phosphoribosyl)-3'-dephosphocoenzyme-A) of the gamma subunit of citrate lyase.</text>
</comment>